<keyword evidence="1" id="KW-0472">Membrane</keyword>
<keyword evidence="1" id="KW-0812">Transmembrane</keyword>
<organism evidence="2 3">
    <name type="scientific">Sedimentimonas flavescens</name>
    <dbReference type="NCBI Taxonomy" id="2851012"/>
    <lineage>
        <taxon>Bacteria</taxon>
        <taxon>Pseudomonadati</taxon>
        <taxon>Pseudomonadota</taxon>
        <taxon>Alphaproteobacteria</taxon>
        <taxon>Rhodobacterales</taxon>
        <taxon>Rhodobacter group</taxon>
        <taxon>Sedimentimonas</taxon>
    </lineage>
</organism>
<dbReference type="EMBL" id="JAOWKW010000008">
    <property type="protein sequence ID" value="MCV2879297.1"/>
    <property type="molecule type" value="Genomic_DNA"/>
</dbReference>
<accession>A0ABT2ZZX5</accession>
<keyword evidence="1" id="KW-1133">Transmembrane helix</keyword>
<comment type="caution">
    <text evidence="2">The sequence shown here is derived from an EMBL/GenBank/DDBJ whole genome shotgun (WGS) entry which is preliminary data.</text>
</comment>
<dbReference type="Proteomes" id="UP001526166">
    <property type="component" value="Unassembled WGS sequence"/>
</dbReference>
<proteinExistence type="predicted"/>
<evidence type="ECO:0000313" key="2">
    <source>
        <dbReference type="EMBL" id="MCV2879297.1"/>
    </source>
</evidence>
<keyword evidence="3" id="KW-1185">Reference proteome</keyword>
<reference evidence="2 3" key="1">
    <citation type="submission" date="2022-10" db="EMBL/GenBank/DDBJ databases">
        <title>Sinirhodobacter sp. nov., isolated from ocean surface sediments.</title>
        <authorList>
            <person name="He W."/>
            <person name="Wang L."/>
            <person name="Zhang D.-F."/>
        </authorList>
    </citation>
    <scope>NUCLEOTIDE SEQUENCE [LARGE SCALE GENOMIC DNA]</scope>
    <source>
        <strain evidence="2 3">WL0115</strain>
    </source>
</reference>
<sequence length="114" mass="12576">MGGRWLVAILAALTGSEPATYDQSGIDLSAACRFLNLQFLIFSLMVVKLSAVGWGFGFFGNIQSNPALGFRFPDRFPQHSISMKGVHMAQKTNPTLAGKRRRRGKDEIFADVRV</sequence>
<gene>
    <name evidence="2" type="ORF">OE699_10560</name>
</gene>
<evidence type="ECO:0000313" key="3">
    <source>
        <dbReference type="Proteomes" id="UP001526166"/>
    </source>
</evidence>
<evidence type="ECO:0000256" key="1">
    <source>
        <dbReference type="SAM" id="Phobius"/>
    </source>
</evidence>
<feature type="transmembrane region" description="Helical" evidence="1">
    <location>
        <begin position="34"/>
        <end position="59"/>
    </location>
</feature>
<protein>
    <submittedName>
        <fullName evidence="2">Uncharacterized protein</fullName>
    </submittedName>
</protein>
<name>A0ABT2ZZX5_9RHOB</name>